<keyword evidence="2" id="KW-1133">Transmembrane helix</keyword>
<evidence type="ECO:0000256" key="2">
    <source>
        <dbReference type="SAM" id="Phobius"/>
    </source>
</evidence>
<dbReference type="InterPro" id="IPR005754">
    <property type="entry name" value="Sortase"/>
</dbReference>
<evidence type="ECO:0000256" key="1">
    <source>
        <dbReference type="ARBA" id="ARBA00022801"/>
    </source>
</evidence>
<accession>A0A174RFJ4</accession>
<dbReference type="RefSeq" id="WP_055056568.1">
    <property type="nucleotide sequence ID" value="NZ_CZBA01000017.1"/>
</dbReference>
<sequence length="225" mass="25311">MQYKKKNRIGNILKGAGLILVTAAVLLLVYNLWDGHRARESEEAILAEYLQENKKASESPDASDKEDEQNIPDYLLNPDMDMPEYTLKSLGDVACIGILEIPALDLELPVISSWSYSSLRQAPCRYSGSAYKGDLVIAAHNYQSHFGGLRTLPEGSEVFFTDAVGNRFSYYVAVTEALTPWSVDDMTSGEWPLTLFTCTLDSQNRVTVRCEYSEAMENWDRNAYR</sequence>
<protein>
    <submittedName>
        <fullName evidence="3">Sortase (Surface protein transpeptidase)</fullName>
    </submittedName>
</protein>
<dbReference type="SUPFAM" id="SSF63817">
    <property type="entry name" value="Sortase"/>
    <property type="match status" value="1"/>
</dbReference>
<dbReference type="InterPro" id="IPR023365">
    <property type="entry name" value="Sortase_dom-sf"/>
</dbReference>
<organism evidence="3 4">
    <name type="scientific">Blautia obeum</name>
    <dbReference type="NCBI Taxonomy" id="40520"/>
    <lineage>
        <taxon>Bacteria</taxon>
        <taxon>Bacillati</taxon>
        <taxon>Bacillota</taxon>
        <taxon>Clostridia</taxon>
        <taxon>Lachnospirales</taxon>
        <taxon>Lachnospiraceae</taxon>
        <taxon>Blautia</taxon>
    </lineage>
</organism>
<dbReference type="Gene3D" id="2.40.260.10">
    <property type="entry name" value="Sortase"/>
    <property type="match status" value="1"/>
</dbReference>
<dbReference type="Proteomes" id="UP000095413">
    <property type="component" value="Unassembled WGS sequence"/>
</dbReference>
<dbReference type="AlphaFoldDB" id="A0A174RFJ4"/>
<dbReference type="Pfam" id="PF04203">
    <property type="entry name" value="Sortase"/>
    <property type="match status" value="1"/>
</dbReference>
<dbReference type="EMBL" id="CZBA01000017">
    <property type="protein sequence ID" value="CUP82597.1"/>
    <property type="molecule type" value="Genomic_DNA"/>
</dbReference>
<reference evidence="3 4" key="1">
    <citation type="submission" date="2015-09" db="EMBL/GenBank/DDBJ databases">
        <authorList>
            <consortium name="Pathogen Informatics"/>
        </authorList>
    </citation>
    <scope>NUCLEOTIDE SEQUENCE [LARGE SCALE GENOMIC DNA]</scope>
    <source>
        <strain evidence="3 4">2789STDY5834921</strain>
    </source>
</reference>
<keyword evidence="2" id="KW-0812">Transmembrane</keyword>
<evidence type="ECO:0000313" key="4">
    <source>
        <dbReference type="Proteomes" id="UP000095413"/>
    </source>
</evidence>
<name>A0A174RFJ4_9FIRM</name>
<evidence type="ECO:0000313" key="3">
    <source>
        <dbReference type="EMBL" id="CUP82597.1"/>
    </source>
</evidence>
<gene>
    <name evidence="3" type="ORF">ERS852533_02691</name>
</gene>
<dbReference type="OrthoDB" id="2328774at2"/>
<proteinExistence type="predicted"/>
<dbReference type="CDD" id="cd00004">
    <property type="entry name" value="Sortase"/>
    <property type="match status" value="1"/>
</dbReference>
<feature type="transmembrane region" description="Helical" evidence="2">
    <location>
        <begin position="12"/>
        <end position="33"/>
    </location>
</feature>
<keyword evidence="2" id="KW-0472">Membrane</keyword>
<dbReference type="GO" id="GO:0016787">
    <property type="term" value="F:hydrolase activity"/>
    <property type="evidence" value="ECO:0007669"/>
    <property type="project" value="UniProtKB-KW"/>
</dbReference>
<keyword evidence="1" id="KW-0378">Hydrolase</keyword>